<accession>A0A1I6G2A8</accession>
<evidence type="ECO:0000313" key="2">
    <source>
        <dbReference type="EMBL" id="SFR36319.1"/>
    </source>
</evidence>
<reference evidence="3" key="1">
    <citation type="submission" date="2016-10" db="EMBL/GenBank/DDBJ databases">
        <authorList>
            <person name="Varghese N."/>
            <person name="Submissions S."/>
        </authorList>
    </citation>
    <scope>NUCLEOTIDE SEQUENCE [LARGE SCALE GENOMIC DNA]</scope>
    <source>
        <strain evidence="3">DSM 26879</strain>
    </source>
</reference>
<dbReference type="EMBL" id="FOYP01000001">
    <property type="protein sequence ID" value="SFR36319.1"/>
    <property type="molecule type" value="Genomic_DNA"/>
</dbReference>
<sequence>MTRLLQVLIAASLFAIGQTVNAQDINVCGMRDARFNAQLEAVLEQDWLLQIGPSVAEVSGTAIPDGFLSPLLNVTVSFDNGTLVIQGDSLRREFVLDWEHERTANFDAPDPTNPAYSDFPDTGEVDTLFECGLAGTPFLSGYGVSTNANAPQLSIYLWIQSDTSVMGMSVAEVRNGAARSMLRFRKVEIE</sequence>
<feature type="signal peptide" evidence="1">
    <location>
        <begin position="1"/>
        <end position="22"/>
    </location>
</feature>
<name>A0A1I6G2A8_9RHOB</name>
<proteinExistence type="predicted"/>
<dbReference type="AlphaFoldDB" id="A0A1I6G2A8"/>
<dbReference type="RefSeq" id="WP_090197072.1">
    <property type="nucleotide sequence ID" value="NZ_FOYP01000001.1"/>
</dbReference>
<keyword evidence="1" id="KW-0732">Signal</keyword>
<keyword evidence="3" id="KW-1185">Reference proteome</keyword>
<organism evidence="2 3">
    <name type="scientific">Yoonia tamlensis</name>
    <dbReference type="NCBI Taxonomy" id="390270"/>
    <lineage>
        <taxon>Bacteria</taxon>
        <taxon>Pseudomonadati</taxon>
        <taxon>Pseudomonadota</taxon>
        <taxon>Alphaproteobacteria</taxon>
        <taxon>Rhodobacterales</taxon>
        <taxon>Paracoccaceae</taxon>
        <taxon>Yoonia</taxon>
    </lineage>
</organism>
<feature type="chain" id="PRO_5011527605" evidence="1">
    <location>
        <begin position="23"/>
        <end position="190"/>
    </location>
</feature>
<protein>
    <submittedName>
        <fullName evidence="2">Uncharacterized protein</fullName>
    </submittedName>
</protein>
<evidence type="ECO:0000256" key="1">
    <source>
        <dbReference type="SAM" id="SignalP"/>
    </source>
</evidence>
<gene>
    <name evidence="2" type="ORF">SAMN04488005_0954</name>
</gene>
<dbReference type="OrthoDB" id="8455098at2"/>
<evidence type="ECO:0000313" key="3">
    <source>
        <dbReference type="Proteomes" id="UP000199478"/>
    </source>
</evidence>
<dbReference type="Proteomes" id="UP000199478">
    <property type="component" value="Unassembled WGS sequence"/>
</dbReference>